<comment type="similarity">
    <text evidence="2 6">Belongs to the pecanex family.</text>
</comment>
<dbReference type="eggNOG" id="KOG3604">
    <property type="taxonomic scope" value="Eukaryota"/>
</dbReference>
<evidence type="ECO:0000256" key="2">
    <source>
        <dbReference type="ARBA" id="ARBA00010170"/>
    </source>
</evidence>
<comment type="subcellular location">
    <subcellularLocation>
        <location evidence="1 6">Membrane</location>
        <topology evidence="1 6">Multi-pass membrane protein</topology>
    </subcellularLocation>
</comment>
<feature type="compositionally biased region" description="Basic residues" evidence="7">
    <location>
        <begin position="391"/>
        <end position="409"/>
    </location>
</feature>
<feature type="transmembrane region" description="Helical" evidence="6">
    <location>
        <begin position="942"/>
        <end position="962"/>
    </location>
</feature>
<feature type="compositionally biased region" description="Low complexity" evidence="7">
    <location>
        <begin position="1794"/>
        <end position="1809"/>
    </location>
</feature>
<feature type="transmembrane region" description="Helical" evidence="6">
    <location>
        <begin position="847"/>
        <end position="863"/>
    </location>
</feature>
<evidence type="ECO:0000313" key="10">
    <source>
        <dbReference type="Proteomes" id="UP000001073"/>
    </source>
</evidence>
<feature type="compositionally biased region" description="Pro residues" evidence="7">
    <location>
        <begin position="1719"/>
        <end position="1739"/>
    </location>
</feature>
<dbReference type="FunCoup" id="G1R192">
    <property type="interactions" value="2413"/>
</dbReference>
<name>G1R192_NOMLE</name>
<evidence type="ECO:0000259" key="8">
    <source>
        <dbReference type="Pfam" id="PF05041"/>
    </source>
</evidence>
<feature type="transmembrane region" description="Helical" evidence="6">
    <location>
        <begin position="816"/>
        <end position="835"/>
    </location>
</feature>
<dbReference type="Ensembl" id="ENSNLET00000007307.2">
    <property type="protein sequence ID" value="ENSNLEP00000006963.2"/>
    <property type="gene ID" value="ENSNLEG00000005741.2"/>
</dbReference>
<dbReference type="InterPro" id="IPR007735">
    <property type="entry name" value="Pecanex_C"/>
</dbReference>
<feature type="transmembrane region" description="Helical" evidence="6">
    <location>
        <begin position="1010"/>
        <end position="1032"/>
    </location>
</feature>
<feature type="transmembrane region" description="Helical" evidence="6">
    <location>
        <begin position="59"/>
        <end position="77"/>
    </location>
</feature>
<dbReference type="PANTHER" id="PTHR12372:SF4">
    <property type="entry name" value="PECANEX-LIKE PROTEIN 3"/>
    <property type="match status" value="1"/>
</dbReference>
<feature type="compositionally biased region" description="Low complexity" evidence="7">
    <location>
        <begin position="444"/>
        <end position="460"/>
    </location>
</feature>
<dbReference type="InterPro" id="IPR039797">
    <property type="entry name" value="Pecanex"/>
</dbReference>
<feature type="transmembrane region" description="Helical" evidence="6">
    <location>
        <begin position="1038"/>
        <end position="1055"/>
    </location>
</feature>
<evidence type="ECO:0000256" key="3">
    <source>
        <dbReference type="ARBA" id="ARBA00022692"/>
    </source>
</evidence>
<organism evidence="9 10">
    <name type="scientific">Nomascus leucogenys</name>
    <name type="common">Northern white-cheeked gibbon</name>
    <name type="synonym">Hylobates leucogenys</name>
    <dbReference type="NCBI Taxonomy" id="61853"/>
    <lineage>
        <taxon>Eukaryota</taxon>
        <taxon>Metazoa</taxon>
        <taxon>Chordata</taxon>
        <taxon>Craniata</taxon>
        <taxon>Vertebrata</taxon>
        <taxon>Euteleostomi</taxon>
        <taxon>Mammalia</taxon>
        <taxon>Eutheria</taxon>
        <taxon>Euarchontoglires</taxon>
        <taxon>Primates</taxon>
        <taxon>Haplorrhini</taxon>
        <taxon>Catarrhini</taxon>
        <taxon>Hylobatidae</taxon>
        <taxon>Nomascus</taxon>
    </lineage>
</organism>
<evidence type="ECO:0000256" key="6">
    <source>
        <dbReference type="RuleBase" id="RU367089"/>
    </source>
</evidence>
<feature type="compositionally biased region" description="Low complexity" evidence="7">
    <location>
        <begin position="1754"/>
        <end position="1768"/>
    </location>
</feature>
<dbReference type="HOGENOM" id="CLU_000602_0_1_1"/>
<reference evidence="9" key="2">
    <citation type="submission" date="2025-08" db="UniProtKB">
        <authorList>
            <consortium name="Ensembl"/>
        </authorList>
    </citation>
    <scope>IDENTIFICATION</scope>
</reference>
<dbReference type="STRING" id="61853.ENSNLEP00000006963"/>
<protein>
    <recommendedName>
        <fullName evidence="6">Pecanex-like protein</fullName>
    </recommendedName>
</protein>
<evidence type="ECO:0000256" key="7">
    <source>
        <dbReference type="SAM" id="MobiDB-lite"/>
    </source>
</evidence>
<proteinExistence type="inferred from homology"/>
<feature type="transmembrane region" description="Helical" evidence="6">
    <location>
        <begin position="906"/>
        <end position="930"/>
    </location>
</feature>
<feature type="region of interest" description="Disordered" evidence="7">
    <location>
        <begin position="1673"/>
        <end position="1861"/>
    </location>
</feature>
<evidence type="ECO:0000256" key="5">
    <source>
        <dbReference type="ARBA" id="ARBA00023136"/>
    </source>
</evidence>
<dbReference type="Pfam" id="PF05041">
    <property type="entry name" value="Pecanex_C"/>
    <property type="match status" value="1"/>
</dbReference>
<feature type="region of interest" description="Disordered" evidence="7">
    <location>
        <begin position="192"/>
        <end position="242"/>
    </location>
</feature>
<dbReference type="EMBL" id="ADFV01079620">
    <property type="status" value="NOT_ANNOTATED_CDS"/>
    <property type="molecule type" value="Genomic_DNA"/>
</dbReference>
<feature type="compositionally biased region" description="Polar residues" evidence="7">
    <location>
        <begin position="427"/>
        <end position="436"/>
    </location>
</feature>
<feature type="transmembrane region" description="Helical" evidence="6">
    <location>
        <begin position="869"/>
        <end position="894"/>
    </location>
</feature>
<feature type="compositionally biased region" description="Basic and acidic residues" evidence="7">
    <location>
        <begin position="305"/>
        <end position="319"/>
    </location>
</feature>
<feature type="region of interest" description="Disordered" evidence="7">
    <location>
        <begin position="260"/>
        <end position="611"/>
    </location>
</feature>
<dbReference type="EMBL" id="ADFV01079618">
    <property type="status" value="NOT_ANNOTATED_CDS"/>
    <property type="molecule type" value="Genomic_DNA"/>
</dbReference>
<feature type="transmembrane region" description="Helical" evidence="6">
    <location>
        <begin position="36"/>
        <end position="53"/>
    </location>
</feature>
<keyword evidence="4 6" id="KW-1133">Transmembrane helix</keyword>
<accession>G1R192</accession>
<dbReference type="OMA" id="QSWPHHP"/>
<feature type="compositionally biased region" description="Basic and acidic residues" evidence="7">
    <location>
        <begin position="260"/>
        <end position="274"/>
    </location>
</feature>
<keyword evidence="5 6" id="KW-0472">Membrane</keyword>
<evidence type="ECO:0000256" key="4">
    <source>
        <dbReference type="ARBA" id="ARBA00022989"/>
    </source>
</evidence>
<keyword evidence="3 6" id="KW-0812">Transmembrane</keyword>
<dbReference type="InParanoid" id="G1R192"/>
<reference evidence="9 10" key="1">
    <citation type="submission" date="2012-10" db="EMBL/GenBank/DDBJ databases">
        <authorList>
            <consortium name="Gibbon Genome Sequencing Consortium"/>
        </authorList>
    </citation>
    <scope>NUCLEOTIDE SEQUENCE [LARGE SCALE GENOMIC DNA]</scope>
</reference>
<sequence length="1861" mass="202487">MGSQVLQILRQGVWASLTGGWFFDPHQSTFSNCFHLYVWIFLLIFPFLLYMVLPPSLMVAGVYCLVVAVIFATIKTVNYRLHAMFDQGEIVEKRSSTIGELEEEPAQGDSNPPRDPGVEMTVFRKVSSTPPVRCSSQHSVFGFNQVSELLPRMEDSGPLRDIKELVREQGSNNVIVTSADREMLKLSSQDKLIGDLPQTPPGAVPDHSLPSTDSSEPSPLAGDGAPWSGSSMADTPMSPLLKGSLSQELSKSFLTLTRPDRALVRTSSRREQRRGAGGYQPLDQRGSGEPTPQKAGSSDSCFSGTDRETLSSFKSEKTNSTHLDSPPGGPAPEGSDTDPPSEAELPASPDAGVPSDDTLRSFDTVIGAGTPPGLAEPLLVVRPKDLALLRPSKRQPPLRRHSPPGRAPRRPLLEGGGFFEDEDTSEGSELSPASSLRSQRRYSTDSSSSTSCYSPESSRGAAGGPRKRRAPHGAEEGTAVPPKRPYGTQRTPSTASAKTHARVLSMDGAGGDVLRPPLAGSKAELEAEVGVEQAAGEPVVLPAEVRRGPAANQPGWRGELQEEGAVGGAAEETGRRDRSSSVRRTQAIRRRSNPTPPASEAQRGRAASHSRALTLPSALHFASSLLLTRAGANVHEACTFDDTSEGAVHYFYDESGVRRSYTFGLAGGGYENPVGQQGEQTANGAWDRHSHSSSFHSADVPEATGGLNLLQPRPVVLQGMQVRRVPLEIPEEQTLMEEAPPRAQHSYKYWLLPGRWTSVRYERLALLALLDRLQWWFLWFICGVKGWPSGWCCVKSVYSKSVQPDAASPMHGHNWVIAYSRPVYFCICCLLIWLLDALGSAQPFPPVSLYGLTLFSASFFFCARDVATVFTLCFPFVFLLGLLPQVNTCLMYLLEQIDMHGFGGTAATSPLTAVFSLSRSLLAAALLYGFCLGAIKTPWPEQHVPVLFSVFCGLLVALSYHLSRQSSDPTVLWSLIRSKLFPELEERSLETARAEPPDPLPDKMRLHSDLVMCVVIAVLTFAISASTVFIALKSVLGFVLYALAGAVGFFTHYLLPQLRKQLPWFCLSQPVLKPLEYSQYEVRGAAQVMWFEKLYAGLQCVEKYLIYPAVVLNALTVDAHTVVSHPDKYCLYCRALLMTVAGLKLLRSAFCCPPQQYLTLAFTVLLFHFDYPRLSQGFLLDYFLMSLLCSKLWDLLYKLRFVLTYIAPWQITWGSAFHAFAQPFAVPHSAMLFVQALLSGLFSTPLNPLLGSAVFIMSYARPLKFWERDYNTKRVDHSNTRLVTQLDRNPGADDNNLNSIFYEHLTRSLQHTLCGDLVLGRWGNYGPGDCFVLASDYLNALVHLIEVGNGLVTFQLRGLEFRGTYCQQREVEAITEGVEEDEGCCCCEPGHLPRVLSFNAAFGQRWLAWEVTASKYVLEGYSISDNNAASMLQVFDLRKILITYYVKSIIYYVSRSPKLEVWLSHEGIAAALRPVRAPGYADSDPTFSLSVDEDYDLRLSGLSLPSFCAVHLEWIQYCASRRSQPVDQDWNSPLVTLCFGLCVLGRRALGTASHSMSVNRECVRGLWAGQQQELVFLRNRNPERGSIQNAKQALRNMINSSCDQPLGYPIYVSPLTTSLAGSHPQLRALWGGPISLGAIACWLLRSWERLHKGCGAGCNSGGNVDDSDCSGGGGLTSLSNNPPVAHPTPENMAGNGDQPLPPGPGWGPRSSLSGSGDGRPPPLLQWPPPRLPGPPPASPIPTEGPRTSRPPGPGLLSSEGPSGKWSLGGRKGLGGSDGEPASGSPKGGTPKSQVPLDLSLSLSLSPDVSTEASPPRVSQDIPCLDSSAPESGTPTGAPGDWPAPIEERESPAAQPPAGTPV</sequence>
<feature type="compositionally biased region" description="Polar residues" evidence="7">
    <location>
        <begin position="488"/>
        <end position="497"/>
    </location>
</feature>
<dbReference type="PANTHER" id="PTHR12372">
    <property type="entry name" value="PECANEX"/>
    <property type="match status" value="1"/>
</dbReference>
<dbReference type="EMBL" id="ADFV01079617">
    <property type="status" value="NOT_ANNOTATED_CDS"/>
    <property type="molecule type" value="Genomic_DNA"/>
</dbReference>
<feature type="domain" description="Pecanex C-terminal" evidence="8">
    <location>
        <begin position="1557"/>
        <end position="1624"/>
    </location>
</feature>
<reference evidence="9" key="3">
    <citation type="submission" date="2025-09" db="UniProtKB">
        <authorList>
            <consortium name="Ensembl"/>
        </authorList>
    </citation>
    <scope>IDENTIFICATION</scope>
</reference>
<evidence type="ECO:0000256" key="1">
    <source>
        <dbReference type="ARBA" id="ARBA00004141"/>
    </source>
</evidence>
<dbReference type="GeneTree" id="ENSGT00940000158735"/>
<gene>
    <name evidence="9" type="primary">PCNX3</name>
</gene>
<dbReference type="GO" id="GO:0016020">
    <property type="term" value="C:membrane"/>
    <property type="evidence" value="ECO:0007669"/>
    <property type="project" value="UniProtKB-SubCell"/>
</dbReference>
<dbReference type="EMBL" id="ADFV01079619">
    <property type="status" value="NOT_ANNOTATED_CDS"/>
    <property type="molecule type" value="Genomic_DNA"/>
</dbReference>
<feature type="compositionally biased region" description="Polar residues" evidence="7">
    <location>
        <begin position="294"/>
        <end position="303"/>
    </location>
</feature>
<feature type="compositionally biased region" description="Low complexity" evidence="7">
    <location>
        <begin position="528"/>
        <end position="540"/>
    </location>
</feature>
<evidence type="ECO:0000313" key="9">
    <source>
        <dbReference type="Ensembl" id="ENSNLEP00000006963.2"/>
    </source>
</evidence>
<dbReference type="Proteomes" id="UP000001073">
    <property type="component" value="Chromosome 4"/>
</dbReference>
<keyword evidence="10" id="KW-1185">Reference proteome</keyword>